<evidence type="ECO:0000256" key="2">
    <source>
        <dbReference type="ARBA" id="ARBA00022490"/>
    </source>
</evidence>
<dbReference type="GO" id="GO:0005525">
    <property type="term" value="F:GTP binding"/>
    <property type="evidence" value="ECO:0007669"/>
    <property type="project" value="UniProtKB-UniRule"/>
</dbReference>
<keyword evidence="3 8" id="KW-0479">Metal-binding</keyword>
<evidence type="ECO:0000256" key="5">
    <source>
        <dbReference type="ARBA" id="ARBA00022801"/>
    </source>
</evidence>
<dbReference type="RefSeq" id="WP_075474247.1">
    <property type="nucleotide sequence ID" value="NZ_CP011299.1"/>
</dbReference>
<comment type="subunit">
    <text evidence="8">Monomer.</text>
</comment>
<dbReference type="GO" id="GO:0043022">
    <property type="term" value="F:ribosome binding"/>
    <property type="evidence" value="ECO:0007669"/>
    <property type="project" value="UniProtKB-ARBA"/>
</dbReference>
<dbReference type="Gene3D" id="3.40.50.300">
    <property type="entry name" value="P-loop containing nucleotide triphosphate hydrolases"/>
    <property type="match status" value="1"/>
</dbReference>
<dbReference type="InterPro" id="IPR045086">
    <property type="entry name" value="OBG_GTPase"/>
</dbReference>
<dbReference type="GO" id="GO:0000287">
    <property type="term" value="F:magnesium ion binding"/>
    <property type="evidence" value="ECO:0007669"/>
    <property type="project" value="InterPro"/>
</dbReference>
<dbReference type="InterPro" id="IPR036726">
    <property type="entry name" value="GTP1_OBG_dom_sf"/>
</dbReference>
<evidence type="ECO:0000313" key="12">
    <source>
        <dbReference type="Proteomes" id="UP000077654"/>
    </source>
</evidence>
<feature type="binding site" evidence="8">
    <location>
        <begin position="283"/>
        <end position="286"/>
    </location>
    <ligand>
        <name>GTP</name>
        <dbReference type="ChEBI" id="CHEBI:37565"/>
    </ligand>
</feature>
<keyword evidence="6 8" id="KW-0460">Magnesium</keyword>
<dbReference type="Proteomes" id="UP000077654">
    <property type="component" value="Chromosome"/>
</dbReference>
<dbReference type="PANTHER" id="PTHR11702">
    <property type="entry name" value="DEVELOPMENTALLY REGULATED GTP-BINDING PROTEIN-RELATED"/>
    <property type="match status" value="1"/>
</dbReference>
<name>A0A172WDS4_BUCSC</name>
<dbReference type="NCBIfam" id="TIGR02729">
    <property type="entry name" value="Obg_CgtA"/>
    <property type="match status" value="1"/>
</dbReference>
<dbReference type="NCBIfam" id="NF008956">
    <property type="entry name" value="PRK12299.1"/>
    <property type="match status" value="1"/>
</dbReference>
<dbReference type="GO" id="GO:0042254">
    <property type="term" value="P:ribosome biogenesis"/>
    <property type="evidence" value="ECO:0007669"/>
    <property type="project" value="UniProtKB-UniRule"/>
</dbReference>
<protein>
    <recommendedName>
        <fullName evidence="8">GTPase Obg</fullName>
        <ecNumber evidence="8">3.6.5.-</ecNumber>
    </recommendedName>
    <alternativeName>
        <fullName evidence="8">GTP-binding protein Obg</fullName>
    </alternativeName>
</protein>
<keyword evidence="2 8" id="KW-0963">Cytoplasm</keyword>
<keyword evidence="5 8" id="KW-0378">Hydrolase</keyword>
<dbReference type="CDD" id="cd01898">
    <property type="entry name" value="Obg"/>
    <property type="match status" value="1"/>
</dbReference>
<feature type="domain" description="OBG-type G" evidence="9">
    <location>
        <begin position="160"/>
        <end position="334"/>
    </location>
</feature>
<feature type="binding site" evidence="8">
    <location>
        <begin position="191"/>
        <end position="195"/>
    </location>
    <ligand>
        <name>GTP</name>
        <dbReference type="ChEBI" id="CHEBI:37565"/>
    </ligand>
</feature>
<dbReference type="GO" id="GO:0005737">
    <property type="term" value="C:cytoplasm"/>
    <property type="evidence" value="ECO:0007669"/>
    <property type="project" value="UniProtKB-SubCell"/>
</dbReference>
<dbReference type="InterPro" id="IPR006073">
    <property type="entry name" value="GTP-bd"/>
</dbReference>
<dbReference type="Pfam" id="PF01018">
    <property type="entry name" value="GTP1_OBG"/>
    <property type="match status" value="1"/>
</dbReference>
<accession>A0A172WDS4</accession>
<dbReference type="EC" id="3.6.5.-" evidence="8"/>
<dbReference type="PROSITE" id="PS51710">
    <property type="entry name" value="G_OBG"/>
    <property type="match status" value="1"/>
</dbReference>
<evidence type="ECO:0000256" key="3">
    <source>
        <dbReference type="ARBA" id="ARBA00022723"/>
    </source>
</evidence>
<comment type="function">
    <text evidence="8">An essential GTPase which binds GTP, GDP and possibly (p)ppGpp with moderate affinity, with high nucleotide exchange rates and a fairly low GTP hydrolysis rate. Plays a role in control of the cell cycle, stress response, ribosome biogenesis and in those bacteria that undergo differentiation, in morphogenesis control.</text>
</comment>
<keyword evidence="4 8" id="KW-0547">Nucleotide-binding</keyword>
<gene>
    <name evidence="8" type="primary">obg</name>
    <name evidence="11" type="ORF">XW81_01790</name>
</gene>
<evidence type="ECO:0000313" key="11">
    <source>
        <dbReference type="EMBL" id="ANF17124.1"/>
    </source>
</evidence>
<dbReference type="PANTHER" id="PTHR11702:SF31">
    <property type="entry name" value="MITOCHONDRIAL RIBOSOME-ASSOCIATED GTPASE 2"/>
    <property type="match status" value="1"/>
</dbReference>
<evidence type="ECO:0000256" key="8">
    <source>
        <dbReference type="HAMAP-Rule" id="MF_01454"/>
    </source>
</evidence>
<feature type="binding site" evidence="8">
    <location>
        <position position="193"/>
    </location>
    <ligand>
        <name>Mg(2+)</name>
        <dbReference type="ChEBI" id="CHEBI:18420"/>
    </ligand>
</feature>
<feature type="domain" description="Obg" evidence="10">
    <location>
        <begin position="1"/>
        <end position="159"/>
    </location>
</feature>
<comment type="cofactor">
    <cofactor evidence="8">
        <name>Mg(2+)</name>
        <dbReference type="ChEBI" id="CHEBI:18420"/>
    </cofactor>
</comment>
<dbReference type="InterPro" id="IPR006169">
    <property type="entry name" value="GTP1_OBG_dom"/>
</dbReference>
<evidence type="ECO:0000256" key="7">
    <source>
        <dbReference type="ARBA" id="ARBA00023134"/>
    </source>
</evidence>
<dbReference type="AlphaFoldDB" id="A0A172WDS4"/>
<dbReference type="NCBIfam" id="NF008955">
    <property type="entry name" value="PRK12297.1"/>
    <property type="match status" value="1"/>
</dbReference>
<dbReference type="EMBL" id="CP011299">
    <property type="protein sequence ID" value="ANF17124.1"/>
    <property type="molecule type" value="Genomic_DNA"/>
</dbReference>
<dbReference type="InterPro" id="IPR014100">
    <property type="entry name" value="GTP-bd_Obg/CgtA"/>
</dbReference>
<feature type="binding site" evidence="8">
    <location>
        <begin position="213"/>
        <end position="216"/>
    </location>
    <ligand>
        <name>GTP</name>
        <dbReference type="ChEBI" id="CHEBI:37565"/>
    </ligand>
</feature>
<dbReference type="InterPro" id="IPR027417">
    <property type="entry name" value="P-loop_NTPase"/>
</dbReference>
<dbReference type="Pfam" id="PF01926">
    <property type="entry name" value="MMR_HSR1"/>
    <property type="match status" value="1"/>
</dbReference>
<sequence>MKFLDKAVICIIAGDGGDGCISFKREKYIPKGGPDGGDGGNGGNVWIKANRNLNTLVDFRFKKIFKAQNGENGKNKKKSGKKGKDIIICVPLGTRIIDNNTKEIIDDVVKDMQLVLIAKGGWHGLGNTRFKSSTNRTPKRCTIGTKGEQRDIQLELMLLADVGTLGLPNSGKSTLVSSMSSAKTKIANYPFTTLNPVLGTVRISKSTSFVIADIPGLIEGASQGKGLGIQFLKHLNRCRLLLHIVDISIKNQYIILNNIKTILKEVRNYDKNLKNKPIWIIFNKIDLLKKRDIEIITIFIKKRIHPIQTRFYLISSITKLGIEQMCKDIIIHFSKKNVFSRNVEFCTNILESEFYQNKI</sequence>
<evidence type="ECO:0000256" key="6">
    <source>
        <dbReference type="ARBA" id="ARBA00022842"/>
    </source>
</evidence>
<evidence type="ECO:0000259" key="10">
    <source>
        <dbReference type="PROSITE" id="PS51883"/>
    </source>
</evidence>
<feature type="binding site" evidence="8">
    <location>
        <begin position="166"/>
        <end position="173"/>
    </location>
    <ligand>
        <name>GTP</name>
        <dbReference type="ChEBI" id="CHEBI:37565"/>
    </ligand>
</feature>
<dbReference type="HAMAP" id="MF_01454">
    <property type="entry name" value="GTPase_Obg"/>
    <property type="match status" value="1"/>
</dbReference>
<dbReference type="GO" id="GO:0003924">
    <property type="term" value="F:GTPase activity"/>
    <property type="evidence" value="ECO:0007669"/>
    <property type="project" value="UniProtKB-UniRule"/>
</dbReference>
<dbReference type="PROSITE" id="PS00905">
    <property type="entry name" value="GTP1_OBG"/>
    <property type="match status" value="1"/>
</dbReference>
<keyword evidence="12" id="KW-1185">Reference proteome</keyword>
<feature type="binding site" evidence="8">
    <location>
        <begin position="315"/>
        <end position="317"/>
    </location>
    <ligand>
        <name>GTP</name>
        <dbReference type="ChEBI" id="CHEBI:37565"/>
    </ligand>
</feature>
<keyword evidence="7 8" id="KW-0342">GTP-binding</keyword>
<dbReference type="SUPFAM" id="SSF82051">
    <property type="entry name" value="Obg GTP-binding protein N-terminal domain"/>
    <property type="match status" value="1"/>
</dbReference>
<dbReference type="PROSITE" id="PS51883">
    <property type="entry name" value="OBG"/>
    <property type="match status" value="1"/>
</dbReference>
<dbReference type="InterPro" id="IPR006074">
    <property type="entry name" value="GTP1-OBG_CS"/>
</dbReference>
<evidence type="ECO:0000256" key="1">
    <source>
        <dbReference type="ARBA" id="ARBA00007699"/>
    </source>
</evidence>
<evidence type="ECO:0000256" key="4">
    <source>
        <dbReference type="ARBA" id="ARBA00022741"/>
    </source>
</evidence>
<feature type="binding site" evidence="8">
    <location>
        <position position="173"/>
    </location>
    <ligand>
        <name>Mg(2+)</name>
        <dbReference type="ChEBI" id="CHEBI:18420"/>
    </ligand>
</feature>
<comment type="similarity">
    <text evidence="1 8">Belongs to the TRAFAC class OBG-HflX-like GTPase superfamily. OBG GTPase family.</text>
</comment>
<dbReference type="SUPFAM" id="SSF52540">
    <property type="entry name" value="P-loop containing nucleoside triphosphate hydrolases"/>
    <property type="match status" value="1"/>
</dbReference>
<dbReference type="PRINTS" id="PR00326">
    <property type="entry name" value="GTP1OBG"/>
</dbReference>
<dbReference type="PIRSF" id="PIRSF002401">
    <property type="entry name" value="GTP_bd_Obg/CgtA"/>
    <property type="match status" value="1"/>
</dbReference>
<reference evidence="11 12" key="1">
    <citation type="submission" date="2015-04" db="EMBL/GenBank/DDBJ databases">
        <title>Buchnera aphidicola assembly.</title>
        <authorList>
            <person name="Zhang Y."/>
        </authorList>
    </citation>
    <scope>NUCLEOTIDE SEQUENCE [LARGE SCALE GENOMIC DNA]</scope>
    <source>
        <strain evidence="11 12">SC</strain>
    </source>
</reference>
<proteinExistence type="inferred from homology"/>
<organism evidence="11 12">
    <name type="scientific">Buchnera aphidicola subsp. Schlechtendalia chinensis</name>
    <dbReference type="NCBI Taxonomy" id="118110"/>
    <lineage>
        <taxon>Bacteria</taxon>
        <taxon>Pseudomonadati</taxon>
        <taxon>Pseudomonadota</taxon>
        <taxon>Gammaproteobacteria</taxon>
        <taxon>Enterobacterales</taxon>
        <taxon>Erwiniaceae</taxon>
        <taxon>Buchnera</taxon>
    </lineage>
</organism>
<dbReference type="InterPro" id="IPR031167">
    <property type="entry name" value="G_OBG"/>
</dbReference>
<dbReference type="Gene3D" id="2.70.210.12">
    <property type="entry name" value="GTP1/OBG domain"/>
    <property type="match status" value="1"/>
</dbReference>
<evidence type="ECO:0000259" key="9">
    <source>
        <dbReference type="PROSITE" id="PS51710"/>
    </source>
</evidence>
<dbReference type="OrthoDB" id="9807318at2"/>
<dbReference type="PATRIC" id="fig|118110.3.peg.360"/>
<comment type="subcellular location">
    <subcellularLocation>
        <location evidence="8">Cytoplasm</location>
    </subcellularLocation>
</comment>
<dbReference type="FunFam" id="2.70.210.12:FF:000001">
    <property type="entry name" value="GTPase Obg"/>
    <property type="match status" value="1"/>
</dbReference>
<dbReference type="STRING" id="118110.XW81_01790"/>